<evidence type="ECO:0000313" key="3">
    <source>
        <dbReference type="Proteomes" id="UP001187192"/>
    </source>
</evidence>
<accession>A0AA88CLT3</accession>
<feature type="transmembrane region" description="Helical" evidence="1">
    <location>
        <begin position="27"/>
        <end position="48"/>
    </location>
</feature>
<dbReference type="Proteomes" id="UP001187192">
    <property type="component" value="Unassembled WGS sequence"/>
</dbReference>
<gene>
    <name evidence="2" type="ORF">TIFTF001_048895</name>
</gene>
<keyword evidence="1" id="KW-0812">Transmembrane</keyword>
<keyword evidence="3" id="KW-1185">Reference proteome</keyword>
<proteinExistence type="predicted"/>
<keyword evidence="1" id="KW-0472">Membrane</keyword>
<keyword evidence="1" id="KW-1133">Transmembrane helix</keyword>
<organism evidence="2 3">
    <name type="scientific">Ficus carica</name>
    <name type="common">Common fig</name>
    <dbReference type="NCBI Taxonomy" id="3494"/>
    <lineage>
        <taxon>Eukaryota</taxon>
        <taxon>Viridiplantae</taxon>
        <taxon>Streptophyta</taxon>
        <taxon>Embryophyta</taxon>
        <taxon>Tracheophyta</taxon>
        <taxon>Spermatophyta</taxon>
        <taxon>Magnoliopsida</taxon>
        <taxon>eudicotyledons</taxon>
        <taxon>Gunneridae</taxon>
        <taxon>Pentapetalae</taxon>
        <taxon>rosids</taxon>
        <taxon>fabids</taxon>
        <taxon>Rosales</taxon>
        <taxon>Moraceae</taxon>
        <taxon>Ficeae</taxon>
        <taxon>Ficus</taxon>
    </lineage>
</organism>
<protein>
    <submittedName>
        <fullName evidence="2">Uncharacterized protein</fullName>
    </submittedName>
</protein>
<reference evidence="2" key="1">
    <citation type="submission" date="2023-07" db="EMBL/GenBank/DDBJ databases">
        <title>draft genome sequence of fig (Ficus carica).</title>
        <authorList>
            <person name="Takahashi T."/>
            <person name="Nishimura K."/>
        </authorList>
    </citation>
    <scope>NUCLEOTIDE SEQUENCE</scope>
</reference>
<sequence length="61" mass="6842">MKDYPPPQSAPGRDMNAMLPSIPRCEVIILGHIDVLWWMIVCICCRIASLLDVKHAFTACT</sequence>
<evidence type="ECO:0000313" key="2">
    <source>
        <dbReference type="EMBL" id="GMN21551.1"/>
    </source>
</evidence>
<comment type="caution">
    <text evidence="2">The sequence shown here is derived from an EMBL/GenBank/DDBJ whole genome shotgun (WGS) entry which is preliminary data.</text>
</comment>
<evidence type="ECO:0000256" key="1">
    <source>
        <dbReference type="SAM" id="Phobius"/>
    </source>
</evidence>
<name>A0AA88CLT3_FICCA</name>
<dbReference type="EMBL" id="BTGU01006595">
    <property type="protein sequence ID" value="GMN21551.1"/>
    <property type="molecule type" value="Genomic_DNA"/>
</dbReference>
<dbReference type="AlphaFoldDB" id="A0AA88CLT3"/>